<keyword evidence="3" id="KW-1185">Reference proteome</keyword>
<dbReference type="EMBL" id="ML979147">
    <property type="protein sequence ID" value="KAF1910969.1"/>
    <property type="molecule type" value="Genomic_DNA"/>
</dbReference>
<protein>
    <submittedName>
        <fullName evidence="2">Uncharacterized protein</fullName>
    </submittedName>
</protein>
<evidence type="ECO:0000313" key="2">
    <source>
        <dbReference type="EMBL" id="KAF1910969.1"/>
    </source>
</evidence>
<keyword evidence="1" id="KW-0472">Membrane</keyword>
<dbReference type="AlphaFoldDB" id="A0A6A5Q5X8"/>
<keyword evidence="1" id="KW-0812">Transmembrane</keyword>
<keyword evidence="1" id="KW-1133">Transmembrane helix</keyword>
<reference evidence="2" key="1">
    <citation type="journal article" date="2020" name="Stud. Mycol.">
        <title>101 Dothideomycetes genomes: a test case for predicting lifestyles and emergence of pathogens.</title>
        <authorList>
            <person name="Haridas S."/>
            <person name="Albert R."/>
            <person name="Binder M."/>
            <person name="Bloem J."/>
            <person name="Labutti K."/>
            <person name="Salamov A."/>
            <person name="Andreopoulos B."/>
            <person name="Baker S."/>
            <person name="Barry K."/>
            <person name="Bills G."/>
            <person name="Bluhm B."/>
            <person name="Cannon C."/>
            <person name="Castanera R."/>
            <person name="Culley D."/>
            <person name="Daum C."/>
            <person name="Ezra D."/>
            <person name="Gonzalez J."/>
            <person name="Henrissat B."/>
            <person name="Kuo A."/>
            <person name="Liang C."/>
            <person name="Lipzen A."/>
            <person name="Lutzoni F."/>
            <person name="Magnuson J."/>
            <person name="Mondo S."/>
            <person name="Nolan M."/>
            <person name="Ohm R."/>
            <person name="Pangilinan J."/>
            <person name="Park H.-J."/>
            <person name="Ramirez L."/>
            <person name="Alfaro M."/>
            <person name="Sun H."/>
            <person name="Tritt A."/>
            <person name="Yoshinaga Y."/>
            <person name="Zwiers L.-H."/>
            <person name="Turgeon B."/>
            <person name="Goodwin S."/>
            <person name="Spatafora J."/>
            <person name="Crous P."/>
            <person name="Grigoriev I."/>
        </authorList>
    </citation>
    <scope>NUCLEOTIDE SEQUENCE</scope>
    <source>
        <strain evidence="2">HMLAC05119</strain>
    </source>
</reference>
<proteinExistence type="predicted"/>
<evidence type="ECO:0000313" key="3">
    <source>
        <dbReference type="Proteomes" id="UP000800096"/>
    </source>
</evidence>
<feature type="transmembrane region" description="Helical" evidence="1">
    <location>
        <begin position="19"/>
        <end position="42"/>
    </location>
</feature>
<gene>
    <name evidence="2" type="ORF">BDU57DRAFT_543590</name>
</gene>
<evidence type="ECO:0000256" key="1">
    <source>
        <dbReference type="SAM" id="Phobius"/>
    </source>
</evidence>
<sequence length="50" mass="5823">MCLCQSKPAWLKPFALSLIYSYVLLVYRNTLFDFLTLFLYVLGKNVLVFG</sequence>
<dbReference type="Proteomes" id="UP000800096">
    <property type="component" value="Unassembled WGS sequence"/>
</dbReference>
<organism evidence="2 3">
    <name type="scientific">Ampelomyces quisqualis</name>
    <name type="common">Powdery mildew agent</name>
    <dbReference type="NCBI Taxonomy" id="50730"/>
    <lineage>
        <taxon>Eukaryota</taxon>
        <taxon>Fungi</taxon>
        <taxon>Dikarya</taxon>
        <taxon>Ascomycota</taxon>
        <taxon>Pezizomycotina</taxon>
        <taxon>Dothideomycetes</taxon>
        <taxon>Pleosporomycetidae</taxon>
        <taxon>Pleosporales</taxon>
        <taxon>Pleosporineae</taxon>
        <taxon>Phaeosphaeriaceae</taxon>
        <taxon>Ampelomyces</taxon>
    </lineage>
</organism>
<name>A0A6A5Q5X8_AMPQU</name>
<accession>A0A6A5Q5X8</accession>